<sequence length="403" mass="45269">MVDWRRERVYMKLTISKTYISYIRISKRPLLQSSVAWLLQPTGDHRFRIQPISRGRPFSFGLLFPDLFLPVRVIALLDSEKRIMGSRGHGPPYGGRSTQPPGMMHHGSYSLSHTIEPNRPDRGAHKLVPQSSEIERLADDNQRLSTTHLALRQDLVATQQEIQKLRALIGSIQTESDIQVRILLDKIAQMEVHIRAGENVKKDLQKAHSEARALVATRQDLIGQIEKATKEFEKVHADVDKIPDMQGELDGLRLEHQKLRSTFEREKRKNTEKVAQMEIMEKDLVRMAREVEKLRAEVLNADKIAHAPNVYGGPYMNPELYPPPAHMHTGGYVDGYGNHHHVPMGAGEGMIPYGGVHPGAVGPHWGGPSPQMVPYGGVHPGPTAPGGNPQWRGPPYDNSYSRT</sequence>
<protein>
    <submittedName>
        <fullName evidence="1">Uncharacterized protein</fullName>
    </submittedName>
</protein>
<keyword evidence="2" id="KW-1185">Reference proteome</keyword>
<proteinExistence type="predicted"/>
<evidence type="ECO:0000313" key="2">
    <source>
        <dbReference type="Proteomes" id="UP001055811"/>
    </source>
</evidence>
<dbReference type="EMBL" id="CM042015">
    <property type="protein sequence ID" value="KAI3709210.1"/>
    <property type="molecule type" value="Genomic_DNA"/>
</dbReference>
<name>A0ACB9ALA1_CICIN</name>
<organism evidence="1 2">
    <name type="scientific">Cichorium intybus</name>
    <name type="common">Chicory</name>
    <dbReference type="NCBI Taxonomy" id="13427"/>
    <lineage>
        <taxon>Eukaryota</taxon>
        <taxon>Viridiplantae</taxon>
        <taxon>Streptophyta</taxon>
        <taxon>Embryophyta</taxon>
        <taxon>Tracheophyta</taxon>
        <taxon>Spermatophyta</taxon>
        <taxon>Magnoliopsida</taxon>
        <taxon>eudicotyledons</taxon>
        <taxon>Gunneridae</taxon>
        <taxon>Pentapetalae</taxon>
        <taxon>asterids</taxon>
        <taxon>campanulids</taxon>
        <taxon>Asterales</taxon>
        <taxon>Asteraceae</taxon>
        <taxon>Cichorioideae</taxon>
        <taxon>Cichorieae</taxon>
        <taxon>Cichoriinae</taxon>
        <taxon>Cichorium</taxon>
    </lineage>
</organism>
<evidence type="ECO:0000313" key="1">
    <source>
        <dbReference type="EMBL" id="KAI3709210.1"/>
    </source>
</evidence>
<accession>A0ACB9ALA1</accession>
<dbReference type="Proteomes" id="UP001055811">
    <property type="component" value="Linkage Group LG07"/>
</dbReference>
<reference evidence="2" key="1">
    <citation type="journal article" date="2022" name="Mol. Ecol. Resour.">
        <title>The genomes of chicory, endive, great burdock and yacon provide insights into Asteraceae palaeo-polyploidization history and plant inulin production.</title>
        <authorList>
            <person name="Fan W."/>
            <person name="Wang S."/>
            <person name="Wang H."/>
            <person name="Wang A."/>
            <person name="Jiang F."/>
            <person name="Liu H."/>
            <person name="Zhao H."/>
            <person name="Xu D."/>
            <person name="Zhang Y."/>
        </authorList>
    </citation>
    <scope>NUCLEOTIDE SEQUENCE [LARGE SCALE GENOMIC DNA]</scope>
    <source>
        <strain evidence="2">cv. Punajuju</strain>
    </source>
</reference>
<reference evidence="1 2" key="2">
    <citation type="journal article" date="2022" name="Mol. Ecol. Resour.">
        <title>The genomes of chicory, endive, great burdock and yacon provide insights into Asteraceae paleo-polyploidization history and plant inulin production.</title>
        <authorList>
            <person name="Fan W."/>
            <person name="Wang S."/>
            <person name="Wang H."/>
            <person name="Wang A."/>
            <person name="Jiang F."/>
            <person name="Liu H."/>
            <person name="Zhao H."/>
            <person name="Xu D."/>
            <person name="Zhang Y."/>
        </authorList>
    </citation>
    <scope>NUCLEOTIDE SEQUENCE [LARGE SCALE GENOMIC DNA]</scope>
    <source>
        <strain evidence="2">cv. Punajuju</strain>
        <tissue evidence="1">Leaves</tissue>
    </source>
</reference>
<comment type="caution">
    <text evidence="1">The sequence shown here is derived from an EMBL/GenBank/DDBJ whole genome shotgun (WGS) entry which is preliminary data.</text>
</comment>
<gene>
    <name evidence="1" type="ORF">L2E82_38969</name>
</gene>